<protein>
    <submittedName>
        <fullName evidence="1">U-box domain-containing protein 43-like</fullName>
    </submittedName>
</protein>
<dbReference type="PANTHER" id="PTHR45958:SF8">
    <property type="entry name" value="U-BOX DOMAIN-CONTAINING PROTEIN 44-LIKE"/>
    <property type="match status" value="1"/>
</dbReference>
<keyword evidence="2" id="KW-1185">Reference proteome</keyword>
<sequence>MLLELFAINFTVPTNQVWQRKVADAGIIPVLVELLTSGTSLTKQYTAISFKQLSESSKSLSKPIKKRAVFQGCFSAPELGCPAHQGIYFGACEASLDALLTLLDDQGIQHGGKVLDEVKAIAPIIKLLSTQVPSLHGKSLKDLEMIFRVNELNLKYGTSAHMAFFVYEYLRKVGF</sequence>
<dbReference type="SUPFAM" id="SSF48371">
    <property type="entry name" value="ARM repeat"/>
    <property type="match status" value="1"/>
</dbReference>
<accession>A0A5N5F7A3</accession>
<reference evidence="1 2" key="1">
    <citation type="submission" date="2019-09" db="EMBL/GenBank/DDBJ databases">
        <authorList>
            <person name="Ou C."/>
        </authorList>
    </citation>
    <scope>NUCLEOTIDE SEQUENCE [LARGE SCALE GENOMIC DNA]</scope>
    <source>
        <strain evidence="1">S2</strain>
        <tissue evidence="1">Leaf</tissue>
    </source>
</reference>
<dbReference type="EMBL" id="SMOL01000768">
    <property type="protein sequence ID" value="KAB2598827.1"/>
    <property type="molecule type" value="Genomic_DNA"/>
</dbReference>
<dbReference type="Proteomes" id="UP000327157">
    <property type="component" value="Chromosome 1"/>
</dbReference>
<evidence type="ECO:0000313" key="2">
    <source>
        <dbReference type="Proteomes" id="UP000327157"/>
    </source>
</evidence>
<name>A0A5N5F7A3_9ROSA</name>
<dbReference type="InterPro" id="IPR016024">
    <property type="entry name" value="ARM-type_fold"/>
</dbReference>
<dbReference type="InterPro" id="IPR052608">
    <property type="entry name" value="U-box_domain_protein"/>
</dbReference>
<reference evidence="1 2" key="3">
    <citation type="submission" date="2019-11" db="EMBL/GenBank/DDBJ databases">
        <title>A de novo genome assembly of a pear dwarfing rootstock.</title>
        <authorList>
            <person name="Wang F."/>
            <person name="Wang J."/>
            <person name="Li S."/>
            <person name="Zhang Y."/>
            <person name="Fang M."/>
            <person name="Ma L."/>
            <person name="Zhao Y."/>
            <person name="Jiang S."/>
        </authorList>
    </citation>
    <scope>NUCLEOTIDE SEQUENCE [LARGE SCALE GENOMIC DNA]</scope>
    <source>
        <strain evidence="1">S2</strain>
        <tissue evidence="1">Leaf</tissue>
    </source>
</reference>
<organism evidence="1 2">
    <name type="scientific">Pyrus ussuriensis x Pyrus communis</name>
    <dbReference type="NCBI Taxonomy" id="2448454"/>
    <lineage>
        <taxon>Eukaryota</taxon>
        <taxon>Viridiplantae</taxon>
        <taxon>Streptophyta</taxon>
        <taxon>Embryophyta</taxon>
        <taxon>Tracheophyta</taxon>
        <taxon>Spermatophyta</taxon>
        <taxon>Magnoliopsida</taxon>
        <taxon>eudicotyledons</taxon>
        <taxon>Gunneridae</taxon>
        <taxon>Pentapetalae</taxon>
        <taxon>rosids</taxon>
        <taxon>fabids</taxon>
        <taxon>Rosales</taxon>
        <taxon>Rosaceae</taxon>
        <taxon>Amygdaloideae</taxon>
        <taxon>Maleae</taxon>
        <taxon>Pyrus</taxon>
    </lineage>
</organism>
<reference evidence="2" key="2">
    <citation type="submission" date="2019-10" db="EMBL/GenBank/DDBJ databases">
        <title>A de novo genome assembly of a pear dwarfing rootstock.</title>
        <authorList>
            <person name="Wang F."/>
            <person name="Wang J."/>
            <person name="Li S."/>
            <person name="Zhang Y."/>
            <person name="Fang M."/>
            <person name="Ma L."/>
            <person name="Zhao Y."/>
            <person name="Jiang S."/>
        </authorList>
    </citation>
    <scope>NUCLEOTIDE SEQUENCE [LARGE SCALE GENOMIC DNA]</scope>
</reference>
<dbReference type="PANTHER" id="PTHR45958">
    <property type="entry name" value="RING-TYPE E3 UBIQUITIN TRANSFERASE"/>
    <property type="match status" value="1"/>
</dbReference>
<dbReference type="AlphaFoldDB" id="A0A5N5F7A3"/>
<proteinExistence type="predicted"/>
<comment type="caution">
    <text evidence="1">The sequence shown here is derived from an EMBL/GenBank/DDBJ whole genome shotgun (WGS) entry which is preliminary data.</text>
</comment>
<evidence type="ECO:0000313" key="1">
    <source>
        <dbReference type="EMBL" id="KAB2598827.1"/>
    </source>
</evidence>
<gene>
    <name evidence="1" type="ORF">D8674_001747</name>
</gene>